<organism evidence="3 4">
    <name type="scientific">Stentor coeruleus</name>
    <dbReference type="NCBI Taxonomy" id="5963"/>
    <lineage>
        <taxon>Eukaryota</taxon>
        <taxon>Sar</taxon>
        <taxon>Alveolata</taxon>
        <taxon>Ciliophora</taxon>
        <taxon>Postciliodesmatophora</taxon>
        <taxon>Heterotrichea</taxon>
        <taxon>Heterotrichida</taxon>
        <taxon>Stentoridae</taxon>
        <taxon>Stentor</taxon>
    </lineage>
</organism>
<feature type="domain" description="FAM13A-like" evidence="2">
    <location>
        <begin position="76"/>
        <end position="128"/>
    </location>
</feature>
<evidence type="ECO:0000313" key="3">
    <source>
        <dbReference type="EMBL" id="OMJ68010.1"/>
    </source>
</evidence>
<protein>
    <recommendedName>
        <fullName evidence="2">FAM13A-like domain-containing protein</fullName>
    </recommendedName>
</protein>
<evidence type="ECO:0000259" key="2">
    <source>
        <dbReference type="Pfam" id="PF26116"/>
    </source>
</evidence>
<feature type="coiled-coil region" evidence="1">
    <location>
        <begin position="143"/>
        <end position="208"/>
    </location>
</feature>
<keyword evidence="4" id="KW-1185">Reference proteome</keyword>
<feature type="coiled-coil region" evidence="1">
    <location>
        <begin position="50"/>
        <end position="104"/>
    </location>
</feature>
<proteinExistence type="predicted"/>
<dbReference type="AlphaFoldDB" id="A0A1R2AUD1"/>
<dbReference type="PANTHER" id="PTHR15904:SF17">
    <property type="entry name" value="RHO-GAP DOMAIN-CONTAINING PROTEIN"/>
    <property type="match status" value="1"/>
</dbReference>
<dbReference type="InterPro" id="IPR039102">
    <property type="entry name" value="FAM13"/>
</dbReference>
<reference evidence="3 4" key="1">
    <citation type="submission" date="2016-11" db="EMBL/GenBank/DDBJ databases">
        <title>The macronuclear genome of Stentor coeruleus: a giant cell with tiny introns.</title>
        <authorList>
            <person name="Slabodnick M."/>
            <person name="Ruby J.G."/>
            <person name="Reiff S.B."/>
            <person name="Swart E.C."/>
            <person name="Gosai S."/>
            <person name="Prabakaran S."/>
            <person name="Witkowska E."/>
            <person name="Larue G.E."/>
            <person name="Fisher S."/>
            <person name="Freeman R.M."/>
            <person name="Gunawardena J."/>
            <person name="Chu W."/>
            <person name="Stover N.A."/>
            <person name="Gregory B.D."/>
            <person name="Nowacki M."/>
            <person name="Derisi J."/>
            <person name="Roy S.W."/>
            <person name="Marshall W.F."/>
            <person name="Sood P."/>
        </authorList>
    </citation>
    <scope>NUCLEOTIDE SEQUENCE [LARGE SCALE GENOMIC DNA]</scope>
    <source>
        <strain evidence="3">WM001</strain>
    </source>
</reference>
<evidence type="ECO:0000256" key="1">
    <source>
        <dbReference type="SAM" id="Coils"/>
    </source>
</evidence>
<name>A0A1R2AUD1_9CILI</name>
<comment type="caution">
    <text evidence="3">The sequence shown here is derived from an EMBL/GenBank/DDBJ whole genome shotgun (WGS) entry which is preliminary data.</text>
</comment>
<dbReference type="OrthoDB" id="2161449at2759"/>
<gene>
    <name evidence="3" type="ORF">SteCoe_34659</name>
</gene>
<dbReference type="Pfam" id="PF26116">
    <property type="entry name" value="FAM13A"/>
    <property type="match status" value="2"/>
</dbReference>
<keyword evidence="1" id="KW-0175">Coiled coil</keyword>
<dbReference type="EMBL" id="MPUH01001401">
    <property type="protein sequence ID" value="OMJ68010.1"/>
    <property type="molecule type" value="Genomic_DNA"/>
</dbReference>
<sequence length="212" mass="25214">MEYDILNEILTGTVSSLFRGKCKEIEEQMRASLTSLPPPNSSDWVRVEGKQKLEQSLRKLKLDYTATNGRDLGNKSYEDLVAEKKKVKNELKNYDNNFKNLFGRVPKREEKEPMRPLYVYYKKLKLSLSRRANEKPQPKRMTKEETARRVEELRKERSELKAVLHNFQLEFSQTNHRRIRYHKDISPVENEYKRYKEVKTELAKLESADQKS</sequence>
<dbReference type="PANTHER" id="PTHR15904">
    <property type="entry name" value="FAM13"/>
    <property type="match status" value="1"/>
</dbReference>
<accession>A0A1R2AUD1</accession>
<feature type="domain" description="FAM13A-like" evidence="2">
    <location>
        <begin position="144"/>
        <end position="208"/>
    </location>
</feature>
<dbReference type="Proteomes" id="UP000187209">
    <property type="component" value="Unassembled WGS sequence"/>
</dbReference>
<dbReference type="InterPro" id="IPR059029">
    <property type="entry name" value="FAM13A_dom"/>
</dbReference>
<evidence type="ECO:0000313" key="4">
    <source>
        <dbReference type="Proteomes" id="UP000187209"/>
    </source>
</evidence>